<dbReference type="SUPFAM" id="SSF46934">
    <property type="entry name" value="UBA-like"/>
    <property type="match status" value="1"/>
</dbReference>
<evidence type="ECO:0000259" key="11">
    <source>
        <dbReference type="PROSITE" id="PS50030"/>
    </source>
</evidence>
<name>A0ABR4NZK0_9SACH</name>
<evidence type="ECO:0000256" key="1">
    <source>
        <dbReference type="ARBA" id="ARBA00003231"/>
    </source>
</evidence>
<dbReference type="PROSITE" id="PS50175">
    <property type="entry name" value="ASP_PROT_RETROV"/>
    <property type="match status" value="1"/>
</dbReference>
<evidence type="ECO:0000256" key="2">
    <source>
        <dbReference type="ARBA" id="ARBA00004496"/>
    </source>
</evidence>
<comment type="similarity">
    <text evidence="3">Belongs to the DDI1 family.</text>
</comment>
<dbReference type="InterPro" id="IPR009060">
    <property type="entry name" value="UBA-like_sf"/>
</dbReference>
<keyword evidence="7" id="KW-0645">Protease</keyword>
<dbReference type="PANTHER" id="PTHR12917:SF1">
    <property type="entry name" value="AT13091P"/>
    <property type="match status" value="1"/>
</dbReference>
<evidence type="ECO:0000256" key="5">
    <source>
        <dbReference type="ARBA" id="ARBA00021491"/>
    </source>
</evidence>
<accession>A0ABR4NZK0</accession>
<dbReference type="Proteomes" id="UP001623330">
    <property type="component" value="Unassembled WGS sequence"/>
</dbReference>
<dbReference type="InterPro" id="IPR015940">
    <property type="entry name" value="UBA"/>
</dbReference>
<organism evidence="13 14">
    <name type="scientific">Nakaseomyces bracarensis</name>
    <dbReference type="NCBI Taxonomy" id="273131"/>
    <lineage>
        <taxon>Eukaryota</taxon>
        <taxon>Fungi</taxon>
        <taxon>Dikarya</taxon>
        <taxon>Ascomycota</taxon>
        <taxon>Saccharomycotina</taxon>
        <taxon>Saccharomycetes</taxon>
        <taxon>Saccharomycetales</taxon>
        <taxon>Saccharomycetaceae</taxon>
        <taxon>Nakaseomyces</taxon>
    </lineage>
</organism>
<sequence length="414" mass="46130">MMLTVSNEINGEVYGPLEVSSDMNLVDLVALLEIDCGFDLKQHDLYFNTILLDPNAKKTLKELGLGDDDLILMRRKVTTVDMGMSPQPLAEISEDEYIERFRLELLGNPALRQSLHMPFDDINELVNDKERFKAKLGPLIAQRRGGSTSTNPYGVPDAEYNRLIADPENPENKKKLEELKDKQVIDEQLRNALEYTPEVFAQVSMLYINMEINGHPVKAFVDSGAQMTIMSPKLAEKTELKRFIDKRFIGEARGVGTGKILGRIHQAQVKIESQFVPCSFVVLDSNVDLLLGLDMLKRHQACIDLENNVLRIAGTETKFLNEAEIPKDTNVDMLGNPQTKSTQIPSAKKAKPSITVTPKVRPTTNKPENNAGAGSFPDATIKQLMDLGFSRQEVIQALTKTNGNADFAASLLFQ</sequence>
<dbReference type="SMART" id="SM00165">
    <property type="entry name" value="UBA"/>
    <property type="match status" value="1"/>
</dbReference>
<dbReference type="Gene3D" id="2.40.70.10">
    <property type="entry name" value="Acid Proteases"/>
    <property type="match status" value="1"/>
</dbReference>
<dbReference type="Gene3D" id="3.10.20.90">
    <property type="entry name" value="Phosphatidylinositol 3-kinase Catalytic Subunit, Chain A, domain 1"/>
    <property type="match status" value="1"/>
</dbReference>
<gene>
    <name evidence="13" type="ORF">RNJ44_03375</name>
</gene>
<keyword evidence="14" id="KW-1185">Reference proteome</keyword>
<comment type="subcellular location">
    <subcellularLocation>
        <location evidence="2">Cytoplasm</location>
    </subcellularLocation>
</comment>
<dbReference type="Pfam" id="PF09668">
    <property type="entry name" value="Asp_protease"/>
    <property type="match status" value="1"/>
</dbReference>
<feature type="domain" description="Peptidase A2" evidence="12">
    <location>
        <begin position="217"/>
        <end position="295"/>
    </location>
</feature>
<evidence type="ECO:0000256" key="3">
    <source>
        <dbReference type="ARBA" id="ARBA00009136"/>
    </source>
</evidence>
<dbReference type="InterPro" id="IPR029071">
    <property type="entry name" value="Ubiquitin-like_domsf"/>
</dbReference>
<dbReference type="InterPro" id="IPR019103">
    <property type="entry name" value="Peptidase_aspartic_DDI1-type"/>
</dbReference>
<dbReference type="InterPro" id="IPR021109">
    <property type="entry name" value="Peptidase_aspartic_dom_sf"/>
</dbReference>
<dbReference type="SUPFAM" id="SSF54236">
    <property type="entry name" value="Ubiquitin-like"/>
    <property type="match status" value="1"/>
</dbReference>
<feature type="compositionally biased region" description="Polar residues" evidence="10">
    <location>
        <begin position="336"/>
        <end position="345"/>
    </location>
</feature>
<evidence type="ECO:0000256" key="7">
    <source>
        <dbReference type="ARBA" id="ARBA00022670"/>
    </source>
</evidence>
<dbReference type="InterPro" id="IPR001995">
    <property type="entry name" value="Peptidase_A2_cat"/>
</dbReference>
<proteinExistence type="inferred from homology"/>
<keyword evidence="6" id="KW-0963">Cytoplasm</keyword>
<dbReference type="CDD" id="cd14309">
    <property type="entry name" value="UBA_scDdi1_like"/>
    <property type="match status" value="1"/>
</dbReference>
<evidence type="ECO:0000256" key="8">
    <source>
        <dbReference type="ARBA" id="ARBA00022750"/>
    </source>
</evidence>
<evidence type="ECO:0000256" key="9">
    <source>
        <dbReference type="ARBA" id="ARBA00022801"/>
    </source>
</evidence>
<evidence type="ECO:0000313" key="14">
    <source>
        <dbReference type="Proteomes" id="UP001623330"/>
    </source>
</evidence>
<dbReference type="SUPFAM" id="SSF50630">
    <property type="entry name" value="Acid proteases"/>
    <property type="match status" value="1"/>
</dbReference>
<comment type="caution">
    <text evidence="13">The sequence shown here is derived from an EMBL/GenBank/DDBJ whole genome shotgun (WGS) entry which is preliminary data.</text>
</comment>
<dbReference type="Pfam" id="PF00627">
    <property type="entry name" value="UBA"/>
    <property type="match status" value="1"/>
</dbReference>
<evidence type="ECO:0000313" key="13">
    <source>
        <dbReference type="EMBL" id="KAL3234613.1"/>
    </source>
</evidence>
<dbReference type="EMBL" id="JBEVYD010000003">
    <property type="protein sequence ID" value="KAL3234613.1"/>
    <property type="molecule type" value="Genomic_DNA"/>
</dbReference>
<dbReference type="Gene3D" id="1.10.8.10">
    <property type="entry name" value="DNA helicase RuvA subunit, C-terminal domain"/>
    <property type="match status" value="1"/>
</dbReference>
<dbReference type="CDD" id="cd01796">
    <property type="entry name" value="Ubl_Ddi1_like"/>
    <property type="match status" value="1"/>
</dbReference>
<feature type="region of interest" description="Disordered" evidence="10">
    <location>
        <begin position="330"/>
        <end position="377"/>
    </location>
</feature>
<keyword evidence="9" id="KW-0378">Hydrolase</keyword>
<protein>
    <recommendedName>
        <fullName evidence="5">DNA damage-inducible protein 1</fullName>
    </recommendedName>
</protein>
<evidence type="ECO:0000256" key="10">
    <source>
        <dbReference type="SAM" id="MobiDB-lite"/>
    </source>
</evidence>
<evidence type="ECO:0000256" key="4">
    <source>
        <dbReference type="ARBA" id="ARBA00011128"/>
    </source>
</evidence>
<evidence type="ECO:0000256" key="6">
    <source>
        <dbReference type="ARBA" id="ARBA00022490"/>
    </source>
</evidence>
<comment type="function">
    <text evidence="1">Probable aspartic protease. May be involved in the regulation of exocytosis. Acts as a linker between the 19S proteasome and polyubiquitinated proteins via UBA domain interactions with ubiquitin for their subsequent degradation. Required for S-phase checkpoint control.</text>
</comment>
<keyword evidence="8" id="KW-0064">Aspartyl protease</keyword>
<dbReference type="InterPro" id="IPR033882">
    <property type="entry name" value="DDI1_N"/>
</dbReference>
<reference evidence="13 14" key="1">
    <citation type="submission" date="2024-05" db="EMBL/GenBank/DDBJ databases">
        <title>Long read based assembly of the Candida bracarensis genome reveals expanded adhesin content.</title>
        <authorList>
            <person name="Marcet-Houben M."/>
            <person name="Ksiezopolska E."/>
            <person name="Gabaldon T."/>
        </authorList>
    </citation>
    <scope>NUCLEOTIDE SEQUENCE [LARGE SCALE GENOMIC DNA]</scope>
    <source>
        <strain evidence="13 14">CBM6</strain>
    </source>
</reference>
<dbReference type="PANTHER" id="PTHR12917">
    <property type="entry name" value="ASPARTYL PROTEASE DDI-RELATED"/>
    <property type="match status" value="1"/>
</dbReference>
<dbReference type="CDD" id="cd05479">
    <property type="entry name" value="RP_DDI"/>
    <property type="match status" value="1"/>
</dbReference>
<feature type="domain" description="UBA" evidence="11">
    <location>
        <begin position="375"/>
        <end position="414"/>
    </location>
</feature>
<comment type="subunit">
    <text evidence="4">Binds ubiquitin and polyubiquitinated proteins.</text>
</comment>
<dbReference type="PROSITE" id="PS50030">
    <property type="entry name" value="UBA"/>
    <property type="match status" value="1"/>
</dbReference>
<evidence type="ECO:0000259" key="12">
    <source>
        <dbReference type="PROSITE" id="PS50175"/>
    </source>
</evidence>